<organism evidence="1 2">
    <name type="scientific">Parageobacillus thermoglucosidasius</name>
    <name type="common">Geobacillus thermoglucosidasius</name>
    <dbReference type="NCBI Taxonomy" id="1426"/>
    <lineage>
        <taxon>Bacteria</taxon>
        <taxon>Bacillati</taxon>
        <taxon>Bacillota</taxon>
        <taxon>Bacilli</taxon>
        <taxon>Bacillales</taxon>
        <taxon>Anoxybacillaceae</taxon>
        <taxon>Parageobacillus</taxon>
    </lineage>
</organism>
<dbReference type="EMBL" id="LXMA01000004">
    <property type="protein sequence ID" value="OAT73982.1"/>
    <property type="molecule type" value="Genomic_DNA"/>
</dbReference>
<name>A0A1B7KV50_PARTM</name>
<comment type="caution">
    <text evidence="1">The sequence shown here is derived from an EMBL/GenBank/DDBJ whole genome shotgun (WGS) entry which is preliminary data.</text>
</comment>
<dbReference type="Proteomes" id="UP000078290">
    <property type="component" value="Unassembled WGS sequence"/>
</dbReference>
<reference evidence="2" key="1">
    <citation type="submission" date="2016-05" db="EMBL/GenBank/DDBJ databases">
        <authorList>
            <person name="Wang W."/>
            <person name="Zhu L."/>
        </authorList>
    </citation>
    <scope>NUCLEOTIDE SEQUENCE [LARGE SCALE GENOMIC DNA]</scope>
    <source>
        <strain evidence="2">W-2</strain>
    </source>
</reference>
<gene>
    <name evidence="1" type="ORF">A7K69_16870</name>
</gene>
<accession>A0A1B7KV50</accession>
<evidence type="ECO:0000313" key="2">
    <source>
        <dbReference type="Proteomes" id="UP000078290"/>
    </source>
</evidence>
<sequence length="63" mass="7376">MQIEIKVWKETNGLRTMMKFDVIHRKEDTVSWQVQRGGTAANHHHTLLTLHNKLLNLPSSDNR</sequence>
<evidence type="ECO:0000313" key="1">
    <source>
        <dbReference type="EMBL" id="OAT73982.1"/>
    </source>
</evidence>
<protein>
    <submittedName>
        <fullName evidence="1">Uncharacterized protein</fullName>
    </submittedName>
</protein>
<proteinExistence type="predicted"/>
<dbReference type="AlphaFoldDB" id="A0A1B7KV50"/>